<keyword evidence="2" id="KW-1003">Cell membrane</keyword>
<dbReference type="GO" id="GO:0005524">
    <property type="term" value="F:ATP binding"/>
    <property type="evidence" value="ECO:0007669"/>
    <property type="project" value="UniProtKB-KW"/>
</dbReference>
<dbReference type="CDD" id="cd03216">
    <property type="entry name" value="ABC_Carb_Monos_I"/>
    <property type="match status" value="1"/>
</dbReference>
<gene>
    <name evidence="9" type="ORF">ACFQZM_48445</name>
</gene>
<name>A0ABW2Y2R3_9ACTN</name>
<keyword evidence="6" id="KW-1278">Translocase</keyword>
<dbReference type="PROSITE" id="PS50893">
    <property type="entry name" value="ABC_TRANSPORTER_2"/>
    <property type="match status" value="2"/>
</dbReference>
<keyword evidence="7" id="KW-0472">Membrane</keyword>
<evidence type="ECO:0000256" key="4">
    <source>
        <dbReference type="ARBA" id="ARBA00022741"/>
    </source>
</evidence>
<evidence type="ECO:0000259" key="8">
    <source>
        <dbReference type="PROSITE" id="PS50893"/>
    </source>
</evidence>
<evidence type="ECO:0000256" key="3">
    <source>
        <dbReference type="ARBA" id="ARBA00022597"/>
    </source>
</evidence>
<evidence type="ECO:0000256" key="6">
    <source>
        <dbReference type="ARBA" id="ARBA00022967"/>
    </source>
</evidence>
<comment type="caution">
    <text evidence="9">The sequence shown here is derived from an EMBL/GenBank/DDBJ whole genome shotgun (WGS) entry which is preliminary data.</text>
</comment>
<keyword evidence="10" id="KW-1185">Reference proteome</keyword>
<dbReference type="PANTHER" id="PTHR43790:SF3">
    <property type="entry name" value="D-ALLOSE IMPORT ATP-BINDING PROTEIN ALSA-RELATED"/>
    <property type="match status" value="1"/>
</dbReference>
<evidence type="ECO:0000313" key="10">
    <source>
        <dbReference type="Proteomes" id="UP001597063"/>
    </source>
</evidence>
<evidence type="ECO:0000256" key="2">
    <source>
        <dbReference type="ARBA" id="ARBA00022475"/>
    </source>
</evidence>
<reference evidence="10" key="1">
    <citation type="journal article" date="2019" name="Int. J. Syst. Evol. Microbiol.">
        <title>The Global Catalogue of Microorganisms (GCM) 10K type strain sequencing project: providing services to taxonomists for standard genome sequencing and annotation.</title>
        <authorList>
            <consortium name="The Broad Institute Genomics Platform"/>
            <consortium name="The Broad Institute Genome Sequencing Center for Infectious Disease"/>
            <person name="Wu L."/>
            <person name="Ma J."/>
        </authorList>
    </citation>
    <scope>NUCLEOTIDE SEQUENCE [LARGE SCALE GENOMIC DNA]</scope>
    <source>
        <strain evidence="10">JCM 9371</strain>
    </source>
</reference>
<dbReference type="InterPro" id="IPR027417">
    <property type="entry name" value="P-loop_NTPase"/>
</dbReference>
<sequence>MTAPTQAALVARSVTKAFGGTLALDGVGLIVRAGTIHALLGGNGSGKSTLIKCLAGVYRADGGEVSIAGRTLELADMSPPRARGAGLRFVHQDLGLFDELTVAENFALDSGFPIARGGRIRWAALHEHVTGVLADYDIDVRARDLVGSLRPSQKTMIAVARALADQVATEHVLMLDEPTATLPERESRELMRALRRRADRGQTIVLVSHRLGEVEQVADAVTVFRDGRVAAEHTGPGLRAAEISAMIAGGAFAGLSGGPRPSRPGEPVLVLDRLCAGGVREVSLTVRRGEIVGLAGLAGAGKSTLLRAVFGSRPVTGGTMRLAGRPHAPRSPRDAIAIGIGLVPEDRHAEGILADLTVRENASVPVLSRYWRRRLFMDRRGERLDTAALVTRHAVRTDGIETAVGKLSGGNQQKLVLAARTRRRPALLLLDEPTQGVDVMSRAEIYATLRDLTASGCGILAASTDLDELLVLCDRILLLSGGVVAGEFDPAVHSREEIVSAVLDDTDPTRD</sequence>
<evidence type="ECO:0000313" key="9">
    <source>
        <dbReference type="EMBL" id="MFD0692390.1"/>
    </source>
</evidence>
<dbReference type="RefSeq" id="WP_165502718.1">
    <property type="nucleotide sequence ID" value="NZ_CAACUY010000013.1"/>
</dbReference>
<dbReference type="InterPro" id="IPR050107">
    <property type="entry name" value="ABC_carbohydrate_import_ATPase"/>
</dbReference>
<dbReference type="Pfam" id="PF00005">
    <property type="entry name" value="ABC_tran"/>
    <property type="match status" value="2"/>
</dbReference>
<dbReference type="PANTHER" id="PTHR43790">
    <property type="entry name" value="CARBOHYDRATE TRANSPORT ATP-BINDING PROTEIN MG119-RELATED"/>
    <property type="match status" value="1"/>
</dbReference>
<keyword evidence="5 9" id="KW-0067">ATP-binding</keyword>
<evidence type="ECO:0000256" key="7">
    <source>
        <dbReference type="ARBA" id="ARBA00023136"/>
    </source>
</evidence>
<evidence type="ECO:0000256" key="1">
    <source>
        <dbReference type="ARBA" id="ARBA00022448"/>
    </source>
</evidence>
<keyword evidence="3" id="KW-0762">Sugar transport</keyword>
<dbReference type="SMART" id="SM00382">
    <property type="entry name" value="AAA"/>
    <property type="match status" value="2"/>
</dbReference>
<proteinExistence type="predicted"/>
<evidence type="ECO:0000256" key="5">
    <source>
        <dbReference type="ARBA" id="ARBA00022840"/>
    </source>
</evidence>
<keyword evidence="4" id="KW-0547">Nucleotide-binding</keyword>
<dbReference type="InterPro" id="IPR003593">
    <property type="entry name" value="AAA+_ATPase"/>
</dbReference>
<keyword evidence="1" id="KW-0813">Transport</keyword>
<feature type="domain" description="ABC transporter" evidence="8">
    <location>
        <begin position="9"/>
        <end position="251"/>
    </location>
</feature>
<dbReference type="CDD" id="cd03215">
    <property type="entry name" value="ABC_Carb_Monos_II"/>
    <property type="match status" value="1"/>
</dbReference>
<feature type="domain" description="ABC transporter" evidence="8">
    <location>
        <begin position="263"/>
        <end position="506"/>
    </location>
</feature>
<dbReference type="Gene3D" id="3.40.50.300">
    <property type="entry name" value="P-loop containing nucleotide triphosphate hydrolases"/>
    <property type="match status" value="2"/>
</dbReference>
<accession>A0ABW2Y2R3</accession>
<dbReference type="EMBL" id="JBHTGP010000041">
    <property type="protein sequence ID" value="MFD0692390.1"/>
    <property type="molecule type" value="Genomic_DNA"/>
</dbReference>
<dbReference type="SUPFAM" id="SSF52540">
    <property type="entry name" value="P-loop containing nucleoside triphosphate hydrolases"/>
    <property type="match status" value="2"/>
</dbReference>
<dbReference type="InterPro" id="IPR003439">
    <property type="entry name" value="ABC_transporter-like_ATP-bd"/>
</dbReference>
<dbReference type="Proteomes" id="UP001597063">
    <property type="component" value="Unassembled WGS sequence"/>
</dbReference>
<organism evidence="9 10">
    <name type="scientific">Actinomadura fibrosa</name>
    <dbReference type="NCBI Taxonomy" id="111802"/>
    <lineage>
        <taxon>Bacteria</taxon>
        <taxon>Bacillati</taxon>
        <taxon>Actinomycetota</taxon>
        <taxon>Actinomycetes</taxon>
        <taxon>Streptosporangiales</taxon>
        <taxon>Thermomonosporaceae</taxon>
        <taxon>Actinomadura</taxon>
    </lineage>
</organism>
<protein>
    <submittedName>
        <fullName evidence="9">Sugar ABC transporter ATP-binding protein</fullName>
    </submittedName>
</protein>